<dbReference type="AlphaFoldDB" id="A0A913YYN1"/>
<dbReference type="OrthoDB" id="10265971at2759"/>
<dbReference type="GeneID" id="114576563"/>
<feature type="compositionally biased region" description="Polar residues" evidence="1">
    <location>
        <begin position="51"/>
        <end position="76"/>
    </location>
</feature>
<name>A0A913YYN1_EXADI</name>
<keyword evidence="3" id="KW-1185">Reference proteome</keyword>
<dbReference type="EnsemblMetazoa" id="XM_028663405.1">
    <property type="protein sequence ID" value="XP_028519206.1"/>
    <property type="gene ID" value="LOC114576563"/>
</dbReference>
<feature type="region of interest" description="Disordered" evidence="1">
    <location>
        <begin position="34"/>
        <end position="100"/>
    </location>
</feature>
<protein>
    <submittedName>
        <fullName evidence="2">Uncharacterized protein</fullName>
    </submittedName>
</protein>
<accession>A0A913YYN1</accession>
<dbReference type="KEGG" id="epa:114576563"/>
<evidence type="ECO:0000313" key="3">
    <source>
        <dbReference type="Proteomes" id="UP000887567"/>
    </source>
</evidence>
<proteinExistence type="predicted"/>
<organism evidence="2 3">
    <name type="scientific">Exaiptasia diaphana</name>
    <name type="common">Tropical sea anemone</name>
    <name type="synonym">Aiptasia pulchella</name>
    <dbReference type="NCBI Taxonomy" id="2652724"/>
    <lineage>
        <taxon>Eukaryota</taxon>
        <taxon>Metazoa</taxon>
        <taxon>Cnidaria</taxon>
        <taxon>Anthozoa</taxon>
        <taxon>Hexacorallia</taxon>
        <taxon>Actiniaria</taxon>
        <taxon>Aiptasiidae</taxon>
        <taxon>Exaiptasia</taxon>
    </lineage>
</organism>
<reference evidence="2" key="1">
    <citation type="submission" date="2022-11" db="UniProtKB">
        <authorList>
            <consortium name="EnsemblMetazoa"/>
        </authorList>
    </citation>
    <scope>IDENTIFICATION</scope>
</reference>
<dbReference type="Proteomes" id="UP000887567">
    <property type="component" value="Unplaced"/>
</dbReference>
<evidence type="ECO:0000256" key="1">
    <source>
        <dbReference type="SAM" id="MobiDB-lite"/>
    </source>
</evidence>
<dbReference type="RefSeq" id="XP_028519206.1">
    <property type="nucleotide sequence ID" value="XM_028663405.1"/>
</dbReference>
<feature type="compositionally biased region" description="Acidic residues" evidence="1">
    <location>
        <begin position="86"/>
        <end position="100"/>
    </location>
</feature>
<sequence>MVFSLLVFPGQISFVQQMGQYQKNKFNTRSSADTLDEKECGMATNDDPTDSESFSQHGSSKLNSKTATDQVKNQDSQEIDPAVDQNTDEDVTIEDFEDEW</sequence>
<evidence type="ECO:0000313" key="2">
    <source>
        <dbReference type="EnsemblMetazoa" id="XP_028519206.1"/>
    </source>
</evidence>